<organism evidence="1 2">
    <name type="scientific">Ruminococcus turbiniformis</name>
    <dbReference type="NCBI Taxonomy" id="2881258"/>
    <lineage>
        <taxon>Bacteria</taxon>
        <taxon>Bacillati</taxon>
        <taxon>Bacillota</taxon>
        <taxon>Clostridia</taxon>
        <taxon>Eubacteriales</taxon>
        <taxon>Oscillospiraceae</taxon>
        <taxon>Ruminococcus</taxon>
    </lineage>
</organism>
<dbReference type="Proteomes" id="UP001198151">
    <property type="component" value="Unassembled WGS sequence"/>
</dbReference>
<evidence type="ECO:0000313" key="1">
    <source>
        <dbReference type="EMBL" id="MCC2255548.1"/>
    </source>
</evidence>
<gene>
    <name evidence="1" type="ORF">LKD70_14180</name>
</gene>
<reference evidence="1 2" key="1">
    <citation type="submission" date="2021-10" db="EMBL/GenBank/DDBJ databases">
        <title>Anaerobic single-cell dispensing facilitates the cultivation of human gut bacteria.</title>
        <authorList>
            <person name="Afrizal A."/>
        </authorList>
    </citation>
    <scope>NUCLEOTIDE SEQUENCE [LARGE SCALE GENOMIC DNA]</scope>
    <source>
        <strain evidence="1 2">CLA-AA-H200</strain>
    </source>
</reference>
<protein>
    <recommendedName>
        <fullName evidence="3">DUF5348 domain-containing protein</fullName>
    </recommendedName>
</protein>
<comment type="caution">
    <text evidence="1">The sequence shown here is derived from an EMBL/GenBank/DDBJ whole genome shotgun (WGS) entry which is preliminary data.</text>
</comment>
<evidence type="ECO:0008006" key="3">
    <source>
        <dbReference type="Google" id="ProtNLM"/>
    </source>
</evidence>
<accession>A0ABS8FZX6</accession>
<sequence>MVRTMDFTTENPDCCKVGDYLEVTEQKLPTSYWYLLEHSWGASGNFSLRERLMTRRGKVIRIWADDRFKYLTLEFDEPEID</sequence>
<name>A0ABS8FZX6_9FIRM</name>
<evidence type="ECO:0000313" key="2">
    <source>
        <dbReference type="Proteomes" id="UP001198151"/>
    </source>
</evidence>
<dbReference type="RefSeq" id="WP_227708581.1">
    <property type="nucleotide sequence ID" value="NZ_JAJEQX010000029.1"/>
</dbReference>
<dbReference type="EMBL" id="JAJEQX010000029">
    <property type="protein sequence ID" value="MCC2255548.1"/>
    <property type="molecule type" value="Genomic_DNA"/>
</dbReference>
<proteinExistence type="predicted"/>
<keyword evidence="2" id="KW-1185">Reference proteome</keyword>